<keyword evidence="2" id="KW-1185">Reference proteome</keyword>
<proteinExistence type="predicted"/>
<dbReference type="Proteomes" id="UP000828048">
    <property type="component" value="Chromosome 10"/>
</dbReference>
<evidence type="ECO:0000313" key="2">
    <source>
        <dbReference type="Proteomes" id="UP000828048"/>
    </source>
</evidence>
<gene>
    <name evidence="1" type="ORF">Vadar_021344</name>
</gene>
<reference evidence="1 2" key="1">
    <citation type="journal article" date="2021" name="Hortic Res">
        <title>High-quality reference genome and annotation aids understanding of berry development for evergreen blueberry (Vaccinium darrowii).</title>
        <authorList>
            <person name="Yu J."/>
            <person name="Hulse-Kemp A.M."/>
            <person name="Babiker E."/>
            <person name="Staton M."/>
        </authorList>
    </citation>
    <scope>NUCLEOTIDE SEQUENCE [LARGE SCALE GENOMIC DNA]</scope>
    <source>
        <strain evidence="2">cv. NJ 8807/NJ 8810</strain>
        <tissue evidence="1">Young leaf</tissue>
    </source>
</reference>
<comment type="caution">
    <text evidence="1">The sequence shown here is derived from an EMBL/GenBank/DDBJ whole genome shotgun (WGS) entry which is preliminary data.</text>
</comment>
<organism evidence="1 2">
    <name type="scientific">Vaccinium darrowii</name>
    <dbReference type="NCBI Taxonomy" id="229202"/>
    <lineage>
        <taxon>Eukaryota</taxon>
        <taxon>Viridiplantae</taxon>
        <taxon>Streptophyta</taxon>
        <taxon>Embryophyta</taxon>
        <taxon>Tracheophyta</taxon>
        <taxon>Spermatophyta</taxon>
        <taxon>Magnoliopsida</taxon>
        <taxon>eudicotyledons</taxon>
        <taxon>Gunneridae</taxon>
        <taxon>Pentapetalae</taxon>
        <taxon>asterids</taxon>
        <taxon>Ericales</taxon>
        <taxon>Ericaceae</taxon>
        <taxon>Vaccinioideae</taxon>
        <taxon>Vaccinieae</taxon>
        <taxon>Vaccinium</taxon>
    </lineage>
</organism>
<protein>
    <submittedName>
        <fullName evidence="1">Uncharacterized protein</fullName>
    </submittedName>
</protein>
<name>A0ACB7XK58_9ERIC</name>
<evidence type="ECO:0000313" key="1">
    <source>
        <dbReference type="EMBL" id="KAH7840768.1"/>
    </source>
</evidence>
<accession>A0ACB7XK58</accession>
<dbReference type="EMBL" id="CM037160">
    <property type="protein sequence ID" value="KAH7840768.1"/>
    <property type="molecule type" value="Genomic_DNA"/>
</dbReference>
<sequence>MMEKGFFNLLKAEAEARERSAVSSGQAPSGDNYVGSEKDWYFEGTYEEKRGNGARWREKPRWKLSLQKPRAVFQQRGKQRGGANRVGERRRRRKPLREPRGLSWSNKGKMKNCLKNKKQKTSEQSELPKSLRFGSKKDC</sequence>